<dbReference type="InterPro" id="IPR029063">
    <property type="entry name" value="SAM-dependent_MTases_sf"/>
</dbReference>
<dbReference type="InterPro" id="IPR041698">
    <property type="entry name" value="Methyltransf_25"/>
</dbReference>
<keyword evidence="1 3" id="KW-0808">Transferase</keyword>
<dbReference type="EMBL" id="CP019791">
    <property type="protein sequence ID" value="AQT68373.1"/>
    <property type="molecule type" value="Genomic_DNA"/>
</dbReference>
<dbReference type="Pfam" id="PF13649">
    <property type="entry name" value="Methyltransf_25"/>
    <property type="match status" value="1"/>
</dbReference>
<organism evidence="3 4">
    <name type="scientific">Anaerohalosphaera lusitana</name>
    <dbReference type="NCBI Taxonomy" id="1936003"/>
    <lineage>
        <taxon>Bacteria</taxon>
        <taxon>Pseudomonadati</taxon>
        <taxon>Planctomycetota</taxon>
        <taxon>Phycisphaerae</taxon>
        <taxon>Sedimentisphaerales</taxon>
        <taxon>Anaerohalosphaeraceae</taxon>
        <taxon>Anaerohalosphaera</taxon>
    </lineage>
</organism>
<name>A0A1U9NKB6_9BACT</name>
<dbReference type="Gene3D" id="3.40.50.150">
    <property type="entry name" value="Vaccinia Virus protein VP39"/>
    <property type="match status" value="1"/>
</dbReference>
<keyword evidence="3" id="KW-0489">Methyltransferase</keyword>
<dbReference type="AlphaFoldDB" id="A0A1U9NKB6"/>
<evidence type="ECO:0000256" key="1">
    <source>
        <dbReference type="ARBA" id="ARBA00022679"/>
    </source>
</evidence>
<dbReference type="SUPFAM" id="SSF53335">
    <property type="entry name" value="S-adenosyl-L-methionine-dependent methyltransferases"/>
    <property type="match status" value="1"/>
</dbReference>
<dbReference type="RefSeq" id="WP_146661318.1">
    <property type="nucleotide sequence ID" value="NZ_CP019791.1"/>
</dbReference>
<dbReference type="PANTHER" id="PTHR43861">
    <property type="entry name" value="TRANS-ACONITATE 2-METHYLTRANSFERASE-RELATED"/>
    <property type="match status" value="1"/>
</dbReference>
<evidence type="ECO:0000313" key="3">
    <source>
        <dbReference type="EMBL" id="AQT68373.1"/>
    </source>
</evidence>
<evidence type="ECO:0000259" key="2">
    <source>
        <dbReference type="Pfam" id="PF13649"/>
    </source>
</evidence>
<dbReference type="EC" id="2.1.1.234" evidence="3"/>
<dbReference type="OrthoDB" id="2577067at2"/>
<keyword evidence="4" id="KW-1185">Reference proteome</keyword>
<dbReference type="CDD" id="cd02440">
    <property type="entry name" value="AdoMet_MTases"/>
    <property type="match status" value="1"/>
</dbReference>
<dbReference type="Proteomes" id="UP000189674">
    <property type="component" value="Chromosome"/>
</dbReference>
<dbReference type="KEGG" id="alus:STSP2_01533"/>
<protein>
    <submittedName>
        <fullName evidence="3">dTDP-3-amino-3,4, 6-trideoxy-alpha-D-glucopyranose</fullName>
        <ecNumber evidence="3">2.1.1.234</ecNumber>
    </submittedName>
</protein>
<feature type="domain" description="Methyltransferase" evidence="2">
    <location>
        <begin position="78"/>
        <end position="170"/>
    </location>
</feature>
<dbReference type="GO" id="GO:0032259">
    <property type="term" value="P:methylation"/>
    <property type="evidence" value="ECO:0007669"/>
    <property type="project" value="UniProtKB-KW"/>
</dbReference>
<reference evidence="4" key="1">
    <citation type="submission" date="2017-02" db="EMBL/GenBank/DDBJ databases">
        <title>Comparative genomics and description of representatives of a novel lineage of planctomycetes thriving in anoxic sediments.</title>
        <authorList>
            <person name="Spring S."/>
            <person name="Bunk B."/>
            <person name="Sproer C."/>
        </authorList>
    </citation>
    <scope>NUCLEOTIDE SEQUENCE [LARGE SCALE GENOMIC DNA]</scope>
    <source>
        <strain evidence="4">ST-NAGAB-D1</strain>
    </source>
</reference>
<gene>
    <name evidence="3" type="primary">desVI</name>
    <name evidence="3" type="ORF">STSP2_01533</name>
</gene>
<proteinExistence type="predicted"/>
<accession>A0A1U9NKB6</accession>
<evidence type="ECO:0000313" key="4">
    <source>
        <dbReference type="Proteomes" id="UP000189674"/>
    </source>
</evidence>
<sequence length="223" mass="26062">MKKISSTIRKIRQKLLGDPKYVPARYWKKRHAKFGFDMRGVGNKSYSDEQNRQDYAQAETIVLELCSEYVSNWSSLKVLDIGCGTGFYTEMLQRQGVKNYTGIDISDQLFPELRRRFPDYTFRKTDVTSEDLPDKSYNLVLMIDVTQHIVSEQGFARAMENVRSHLSSNGIFIVTSWLADQTHKRTYYELARSFDCYTEQFEGYKISQPVPFRDKYIFVVSNS</sequence>
<dbReference type="GO" id="GO:0008168">
    <property type="term" value="F:methyltransferase activity"/>
    <property type="evidence" value="ECO:0007669"/>
    <property type="project" value="UniProtKB-KW"/>
</dbReference>